<gene>
    <name evidence="1" type="ORF">ACFPQ6_12850</name>
</gene>
<dbReference type="Proteomes" id="UP001595979">
    <property type="component" value="Unassembled WGS sequence"/>
</dbReference>
<reference evidence="2" key="1">
    <citation type="journal article" date="2019" name="Int. J. Syst. Evol. Microbiol.">
        <title>The Global Catalogue of Microorganisms (GCM) 10K type strain sequencing project: providing services to taxonomists for standard genome sequencing and annotation.</title>
        <authorList>
            <consortium name="The Broad Institute Genomics Platform"/>
            <consortium name="The Broad Institute Genome Sequencing Center for Infectious Disease"/>
            <person name="Wu L."/>
            <person name="Ma J."/>
        </authorList>
    </citation>
    <scope>NUCLEOTIDE SEQUENCE [LARGE SCALE GENOMIC DNA]</scope>
    <source>
        <strain evidence="2">CGMCC 1.15053</strain>
    </source>
</reference>
<organism evidence="1 2">
    <name type="scientific">Deinococcus petrolearius</name>
    <dbReference type="NCBI Taxonomy" id="1751295"/>
    <lineage>
        <taxon>Bacteria</taxon>
        <taxon>Thermotogati</taxon>
        <taxon>Deinococcota</taxon>
        <taxon>Deinococci</taxon>
        <taxon>Deinococcales</taxon>
        <taxon>Deinococcaceae</taxon>
        <taxon>Deinococcus</taxon>
    </lineage>
</organism>
<evidence type="ECO:0000313" key="2">
    <source>
        <dbReference type="Proteomes" id="UP001595979"/>
    </source>
</evidence>
<sequence>MLEQHFRTLDLTSQTRFVSTHLHQAPLNHAWLQLGHYHLDLTAGQFTPAHPLYLEVAVPPWMQAYPSAPYDVLEDFDDATRQVLAQDLHHIREALARQKGNRRFWPLQAVLRRQADLDLLACGHLLTALSLNRPHARRCPYCPPVLPARNFRAVGDMDVLDWFARFTDEERGTLLARWKSLDAEEGDMTGG</sequence>
<keyword evidence="2" id="KW-1185">Reference proteome</keyword>
<name>A0ABW1DML3_9DEIO</name>
<evidence type="ECO:0000313" key="1">
    <source>
        <dbReference type="EMBL" id="MFC5849198.1"/>
    </source>
</evidence>
<dbReference type="EMBL" id="JBHSOH010000015">
    <property type="protein sequence ID" value="MFC5849198.1"/>
    <property type="molecule type" value="Genomic_DNA"/>
</dbReference>
<dbReference type="RefSeq" id="WP_380050057.1">
    <property type="nucleotide sequence ID" value="NZ_JBHSOH010000015.1"/>
</dbReference>
<protein>
    <submittedName>
        <fullName evidence="1">Uncharacterized protein</fullName>
    </submittedName>
</protein>
<proteinExistence type="predicted"/>
<accession>A0ABW1DML3</accession>
<comment type="caution">
    <text evidence="1">The sequence shown here is derived from an EMBL/GenBank/DDBJ whole genome shotgun (WGS) entry which is preliminary data.</text>
</comment>